<keyword evidence="1" id="KW-1133">Transmembrane helix</keyword>
<dbReference type="RefSeq" id="WP_115856521.1">
    <property type="nucleotide sequence ID" value="NZ_CAJUZR010000028.1"/>
</dbReference>
<protein>
    <recommendedName>
        <fullName evidence="4">DUF443 domain-containing protein</fullName>
    </recommendedName>
</protein>
<accession>A0AAX1RT51</accession>
<keyword evidence="1" id="KW-0812">Transmembrane</keyword>
<proteinExistence type="predicted"/>
<feature type="transmembrane region" description="Helical" evidence="1">
    <location>
        <begin position="197"/>
        <end position="217"/>
    </location>
</feature>
<evidence type="ECO:0008006" key="4">
    <source>
        <dbReference type="Google" id="ProtNLM"/>
    </source>
</evidence>
<feature type="transmembrane region" description="Helical" evidence="1">
    <location>
        <begin position="6"/>
        <end position="28"/>
    </location>
</feature>
<evidence type="ECO:0000313" key="2">
    <source>
        <dbReference type="EMBL" id="REI19374.1"/>
    </source>
</evidence>
<feature type="transmembrane region" description="Helical" evidence="1">
    <location>
        <begin position="229"/>
        <end position="251"/>
    </location>
</feature>
<sequence>MLVFMVLIVGFVICCIISYLINIRYIIISKIYKFWGENKEEMFLVVKNNYKYIVILVMIATVVFSYLNEQLGMYALVIFIGLIYYSACYQVMFKNKKSQHIETNFFRHMCTFRKFLIDGSFELLIWFMSTFFVFTVLISFIYVFLPYQVLVFLASGDIKALIDYLGLLVLLSILIIPPIIIKLFTWPKRKRELSIKIIKALLTIVYGFVVVYASIMTNDMSNHMKLISIMLYIILLFFNIIFIFVDLIGYYKEELDSK</sequence>
<dbReference type="AlphaFoldDB" id="A0AAX1RT51"/>
<evidence type="ECO:0000256" key="1">
    <source>
        <dbReference type="SAM" id="Phobius"/>
    </source>
</evidence>
<reference evidence="2 3" key="1">
    <citation type="journal article" date="2018" name="Vet. Microbiol.">
        <title>Characterisation of Staphylococcus felis isolated from cats using whole genome sequencing.</title>
        <authorList>
            <person name="Worthing K."/>
            <person name="Pang S."/>
            <person name="Trott D.J."/>
            <person name="Abraham S."/>
            <person name="Coombs G.W."/>
            <person name="Jordan D."/>
            <person name="McIntyre L."/>
            <person name="Davies M.R."/>
            <person name="Norris J."/>
        </authorList>
    </citation>
    <scope>NUCLEOTIDE SEQUENCE [LARGE SCALE GENOMIC DNA]</scope>
    <source>
        <strain evidence="2 3">F25</strain>
    </source>
</reference>
<feature type="transmembrane region" description="Helical" evidence="1">
    <location>
        <begin position="123"/>
        <end position="144"/>
    </location>
</feature>
<keyword evidence="1" id="KW-0472">Membrane</keyword>
<organism evidence="2 3">
    <name type="scientific">Staphylococcus felis</name>
    <dbReference type="NCBI Taxonomy" id="46127"/>
    <lineage>
        <taxon>Bacteria</taxon>
        <taxon>Bacillati</taxon>
        <taxon>Bacillota</taxon>
        <taxon>Bacilli</taxon>
        <taxon>Bacillales</taxon>
        <taxon>Staphylococcaceae</taxon>
        <taxon>Staphylococcus</taxon>
    </lineage>
</organism>
<gene>
    <name evidence="2" type="ORF">DOS76_11005</name>
</gene>
<name>A0AAX1RT51_9STAP</name>
<feature type="transmembrane region" description="Helical" evidence="1">
    <location>
        <begin position="73"/>
        <end position="92"/>
    </location>
</feature>
<comment type="caution">
    <text evidence="2">The sequence shown here is derived from an EMBL/GenBank/DDBJ whole genome shotgun (WGS) entry which is preliminary data.</text>
</comment>
<dbReference type="EMBL" id="QKYD01000161">
    <property type="protein sequence ID" value="REI19374.1"/>
    <property type="molecule type" value="Genomic_DNA"/>
</dbReference>
<feature type="transmembrane region" description="Helical" evidence="1">
    <location>
        <begin position="49"/>
        <end position="67"/>
    </location>
</feature>
<feature type="transmembrane region" description="Helical" evidence="1">
    <location>
        <begin position="164"/>
        <end position="185"/>
    </location>
</feature>
<dbReference type="Proteomes" id="UP000256337">
    <property type="component" value="Unassembled WGS sequence"/>
</dbReference>
<evidence type="ECO:0000313" key="3">
    <source>
        <dbReference type="Proteomes" id="UP000256337"/>
    </source>
</evidence>